<keyword evidence="3" id="KW-1185">Reference proteome</keyword>
<dbReference type="CDD" id="cd01830">
    <property type="entry name" value="XynE_like"/>
    <property type="match status" value="1"/>
</dbReference>
<dbReference type="PANTHER" id="PTHR43784">
    <property type="entry name" value="GDSL-LIKE LIPASE/ACYLHYDROLASE, PUTATIVE (AFU_ORTHOLOGUE AFUA_2G00820)-RELATED"/>
    <property type="match status" value="1"/>
</dbReference>
<sequence>MAFSRDTVSMKPPLSACASKVINLKTLQYIRALNTTFNPTPSIIDMAASVTFLLTVTLLVQRACSFTLCAKPPDGHWVDTWTAMPQLTEPANLPPPPFNGSTAIFGNSSIRQTIKISTGASQVRLRLSNAFGTTTLPITAASIALPVAYSGQNFTGSSGINKPSVQSLTFSRNQSISIPKGGLAVSDPLPFPVQAGQVLSITLYLADGQQGQAITSHPGSRTQSWISHGDYTTSPNMTDPSAKSVFHWYFISALEAWQPAEYRALAIVGDSITDGRGSDPNGNNRWPDLLFSRLQRESMRGALLGRISIANQAAGGNRILADGLGPSALSRIERDVLAQCGVRYAMIFEGVNDIGVARSDFLDQTAIYNALIQAYEHMISRIHARGIPVFGATITPFGCMNSTLQPYATPEREATRLKVNTWIRDSVDMHGGFDAIVDFDAIARDPKNATQLNPLYNVGDCLHMNPIGYRALADSFPLDVFRKFEHGVSGHI</sequence>
<dbReference type="SUPFAM" id="SSF52266">
    <property type="entry name" value="SGNH hydrolase"/>
    <property type="match status" value="1"/>
</dbReference>
<gene>
    <name evidence="2" type="ORF">AC579_8307</name>
</gene>
<dbReference type="AlphaFoldDB" id="A0A139I293"/>
<dbReference type="InterPro" id="IPR036514">
    <property type="entry name" value="SGNH_hydro_sf"/>
</dbReference>
<comment type="caution">
    <text evidence="2">The sequence shown here is derived from an EMBL/GenBank/DDBJ whole genome shotgun (WGS) entry which is preliminary data.</text>
</comment>
<dbReference type="OrthoDB" id="10071171at2759"/>
<dbReference type="EMBL" id="LFZO01000396">
    <property type="protein sequence ID" value="KXT08835.1"/>
    <property type="molecule type" value="Genomic_DNA"/>
</dbReference>
<name>A0A139I293_9PEZI</name>
<evidence type="ECO:0000313" key="3">
    <source>
        <dbReference type="Proteomes" id="UP000073492"/>
    </source>
</evidence>
<dbReference type="STRING" id="113226.A0A139I293"/>
<evidence type="ECO:0000313" key="2">
    <source>
        <dbReference type="EMBL" id="KXT08835.1"/>
    </source>
</evidence>
<feature type="domain" description="SGNH hydrolase-type esterase" evidence="1">
    <location>
        <begin position="268"/>
        <end position="471"/>
    </location>
</feature>
<dbReference type="PANTHER" id="PTHR43784:SF3">
    <property type="entry name" value="GDSL FAMILY LIPASE"/>
    <property type="match status" value="1"/>
</dbReference>
<organism evidence="2 3">
    <name type="scientific">Pseudocercospora musae</name>
    <dbReference type="NCBI Taxonomy" id="113226"/>
    <lineage>
        <taxon>Eukaryota</taxon>
        <taxon>Fungi</taxon>
        <taxon>Dikarya</taxon>
        <taxon>Ascomycota</taxon>
        <taxon>Pezizomycotina</taxon>
        <taxon>Dothideomycetes</taxon>
        <taxon>Dothideomycetidae</taxon>
        <taxon>Mycosphaerellales</taxon>
        <taxon>Mycosphaerellaceae</taxon>
        <taxon>Pseudocercospora</taxon>
    </lineage>
</organism>
<proteinExistence type="predicted"/>
<protein>
    <recommendedName>
        <fullName evidence="1">SGNH hydrolase-type esterase domain-containing protein</fullName>
    </recommendedName>
</protein>
<evidence type="ECO:0000259" key="1">
    <source>
        <dbReference type="Pfam" id="PF13472"/>
    </source>
</evidence>
<dbReference type="InterPro" id="IPR053140">
    <property type="entry name" value="GDSL_Rv0518-like"/>
</dbReference>
<dbReference type="Proteomes" id="UP000073492">
    <property type="component" value="Unassembled WGS sequence"/>
</dbReference>
<accession>A0A139I293</accession>
<dbReference type="Pfam" id="PF13472">
    <property type="entry name" value="Lipase_GDSL_2"/>
    <property type="match status" value="1"/>
</dbReference>
<dbReference type="Gene3D" id="3.40.50.1110">
    <property type="entry name" value="SGNH hydrolase"/>
    <property type="match status" value="1"/>
</dbReference>
<dbReference type="InterPro" id="IPR013830">
    <property type="entry name" value="SGNH_hydro"/>
</dbReference>
<reference evidence="2 3" key="1">
    <citation type="submission" date="2015-07" db="EMBL/GenBank/DDBJ databases">
        <title>Comparative genomics of the Sigatoka disease complex on banana suggests a link between parallel evolutionary changes in Pseudocercospora fijiensis and Pseudocercospora eumusae and increased virulence on the banana host.</title>
        <authorList>
            <person name="Chang T.-C."/>
            <person name="Salvucci A."/>
            <person name="Crous P.W."/>
            <person name="Stergiopoulos I."/>
        </authorList>
    </citation>
    <scope>NUCLEOTIDE SEQUENCE [LARGE SCALE GENOMIC DNA]</scope>
    <source>
        <strain evidence="2 3">CBS 116634</strain>
    </source>
</reference>